<proteinExistence type="inferred from homology"/>
<dbReference type="EMBL" id="CM008975">
    <property type="protein sequence ID" value="PNW72974.1"/>
    <property type="molecule type" value="Genomic_DNA"/>
</dbReference>
<dbReference type="AlphaFoldDB" id="A0A2K3CXF4"/>
<dbReference type="RefSeq" id="XP_042916723.1">
    <property type="nucleotide sequence ID" value="XM_043070050.1"/>
</dbReference>
<dbReference type="InterPro" id="IPR006671">
    <property type="entry name" value="Cyclin_N"/>
</dbReference>
<name>A0A2K3CXF4_CHLRE</name>
<dbReference type="CDD" id="cd20546">
    <property type="entry name" value="CYCLIN_SpCG1C_ScCTK2-like_rpt2"/>
    <property type="match status" value="1"/>
</dbReference>
<evidence type="ECO:0000256" key="2">
    <source>
        <dbReference type="SAM" id="MobiDB-lite"/>
    </source>
</evidence>
<dbReference type="SMART" id="SM00385">
    <property type="entry name" value="CYCLIN"/>
    <property type="match status" value="1"/>
</dbReference>
<sequence>MALYGFPMAGESVILDGGYGEPEHGAVGSPHLTQQRAMLREQEHKQDLAIEKTRKMSKFKFRTLDELRNHNPSIRDGLEPDKERMWRRQYCKLIQDAGVNLRVPQWGIAVGITLCHRFFAVKSMKRNDRFLIATACLFLAAKVEEAPRLLKTVIGEVERVRHSKDLAKQRELEDPAKMERYREEVLQAERAVLYTLGFDLDVQHPYTMLLDWLARERLLDEPPGSPFKPLVQNSWNLVNDSLRTTLCLQFPPPKIAAAALWLADVMNTDDEGRHHSRMPQGRSFFEQMQIAPDELARIADQMLSEYENSKLRQLAVAQGVALPQAKAEAEARFGPSHIGAGAAARAGAGAGPGAGAGAGAGGRGGRAEGGAVRMEVEEEGEVKD</sequence>
<dbReference type="FunCoup" id="A0A2K3CXF4">
    <property type="interactions" value="1956"/>
</dbReference>
<evidence type="ECO:0000313" key="4">
    <source>
        <dbReference type="EMBL" id="PNW72974.1"/>
    </source>
</evidence>
<evidence type="ECO:0000256" key="1">
    <source>
        <dbReference type="RuleBase" id="RU000383"/>
    </source>
</evidence>
<dbReference type="ExpressionAtlas" id="A0A2K3CXF4">
    <property type="expression patterns" value="baseline"/>
</dbReference>
<dbReference type="KEGG" id="cre:CHLRE_14g613900v5"/>
<dbReference type="GO" id="GO:0032786">
    <property type="term" value="P:positive regulation of DNA-templated transcription, elongation"/>
    <property type="evidence" value="ECO:0000318"/>
    <property type="project" value="GO_Central"/>
</dbReference>
<dbReference type="CDD" id="cd20530">
    <property type="entry name" value="CYCLIN_CCNK_rpt1"/>
    <property type="match status" value="1"/>
</dbReference>
<dbReference type="Pfam" id="PF00134">
    <property type="entry name" value="Cyclin_N"/>
    <property type="match status" value="1"/>
</dbReference>
<dbReference type="OrthoDB" id="10264655at2759"/>
<feature type="region of interest" description="Disordered" evidence="2">
    <location>
        <begin position="343"/>
        <end position="384"/>
    </location>
</feature>
<keyword evidence="1" id="KW-0195">Cyclin</keyword>
<dbReference type="STRING" id="3055.A0A2K3CXF4"/>
<feature type="domain" description="Cyclin-like" evidence="3">
    <location>
        <begin position="92"/>
        <end position="194"/>
    </location>
</feature>
<dbReference type="PANTHER" id="PTHR10026">
    <property type="entry name" value="CYCLIN"/>
    <property type="match status" value="1"/>
</dbReference>
<dbReference type="GO" id="GO:0061575">
    <property type="term" value="F:cyclin-dependent protein serine/threonine kinase activator activity"/>
    <property type="evidence" value="ECO:0000318"/>
    <property type="project" value="GO_Central"/>
</dbReference>
<dbReference type="OMA" id="ITLCHRF"/>
<dbReference type="Gramene" id="PNW72974">
    <property type="protein sequence ID" value="PNW72974"/>
    <property type="gene ID" value="CHLRE_14g613900v5"/>
</dbReference>
<evidence type="ECO:0000313" key="5">
    <source>
        <dbReference type="Proteomes" id="UP000006906"/>
    </source>
</evidence>
<comment type="similarity">
    <text evidence="1">Belongs to the cyclin family.</text>
</comment>
<dbReference type="InterPro" id="IPR036915">
    <property type="entry name" value="Cyclin-like_sf"/>
</dbReference>
<dbReference type="GO" id="GO:0045944">
    <property type="term" value="P:positive regulation of transcription by RNA polymerase II"/>
    <property type="evidence" value="ECO:0000318"/>
    <property type="project" value="GO_Central"/>
</dbReference>
<dbReference type="Proteomes" id="UP000006906">
    <property type="component" value="Chromosome 14"/>
</dbReference>
<dbReference type="GeneID" id="5724594"/>
<organism evidence="4 5">
    <name type="scientific">Chlamydomonas reinhardtii</name>
    <name type="common">Chlamydomonas smithii</name>
    <dbReference type="NCBI Taxonomy" id="3055"/>
    <lineage>
        <taxon>Eukaryota</taxon>
        <taxon>Viridiplantae</taxon>
        <taxon>Chlorophyta</taxon>
        <taxon>core chlorophytes</taxon>
        <taxon>Chlorophyceae</taxon>
        <taxon>CS clade</taxon>
        <taxon>Chlamydomonadales</taxon>
        <taxon>Chlamydomonadaceae</taxon>
        <taxon>Chlamydomonas</taxon>
    </lineage>
</organism>
<dbReference type="InParanoid" id="A0A2K3CXF4"/>
<protein>
    <recommendedName>
        <fullName evidence="3">Cyclin-like domain-containing protein</fullName>
    </recommendedName>
</protein>
<dbReference type="InterPro" id="IPR043198">
    <property type="entry name" value="Cyclin/Ssn8"/>
</dbReference>
<gene>
    <name evidence="4" type="ORF">CHLRE_14g613900v5</name>
</gene>
<dbReference type="InterPro" id="IPR013763">
    <property type="entry name" value="Cyclin-like_dom"/>
</dbReference>
<reference evidence="4 5" key="1">
    <citation type="journal article" date="2007" name="Science">
        <title>The Chlamydomonas genome reveals the evolution of key animal and plant functions.</title>
        <authorList>
            <person name="Merchant S.S."/>
            <person name="Prochnik S.E."/>
            <person name="Vallon O."/>
            <person name="Harris E.H."/>
            <person name="Karpowicz S.J."/>
            <person name="Witman G.B."/>
            <person name="Terry A."/>
            <person name="Salamov A."/>
            <person name="Fritz-Laylin L.K."/>
            <person name="Marechal-Drouard L."/>
            <person name="Marshall W.F."/>
            <person name="Qu L.H."/>
            <person name="Nelson D.R."/>
            <person name="Sanderfoot A.A."/>
            <person name="Spalding M.H."/>
            <person name="Kapitonov V.V."/>
            <person name="Ren Q."/>
            <person name="Ferris P."/>
            <person name="Lindquist E."/>
            <person name="Shapiro H."/>
            <person name="Lucas S.M."/>
            <person name="Grimwood J."/>
            <person name="Schmutz J."/>
            <person name="Cardol P."/>
            <person name="Cerutti H."/>
            <person name="Chanfreau G."/>
            <person name="Chen C.L."/>
            <person name="Cognat V."/>
            <person name="Croft M.T."/>
            <person name="Dent R."/>
            <person name="Dutcher S."/>
            <person name="Fernandez E."/>
            <person name="Fukuzawa H."/>
            <person name="Gonzalez-Ballester D."/>
            <person name="Gonzalez-Halphen D."/>
            <person name="Hallmann A."/>
            <person name="Hanikenne M."/>
            <person name="Hippler M."/>
            <person name="Inwood W."/>
            <person name="Jabbari K."/>
            <person name="Kalanon M."/>
            <person name="Kuras R."/>
            <person name="Lefebvre P.A."/>
            <person name="Lemaire S.D."/>
            <person name="Lobanov A.V."/>
            <person name="Lohr M."/>
            <person name="Manuell A."/>
            <person name="Meier I."/>
            <person name="Mets L."/>
            <person name="Mittag M."/>
            <person name="Mittelmeier T."/>
            <person name="Moroney J.V."/>
            <person name="Moseley J."/>
            <person name="Napoli C."/>
            <person name="Nedelcu A.M."/>
            <person name="Niyogi K."/>
            <person name="Novoselov S.V."/>
            <person name="Paulsen I.T."/>
            <person name="Pazour G."/>
            <person name="Purton S."/>
            <person name="Ral J.P."/>
            <person name="Riano-Pachon D.M."/>
            <person name="Riekhof W."/>
            <person name="Rymarquis L."/>
            <person name="Schroda M."/>
            <person name="Stern D."/>
            <person name="Umen J."/>
            <person name="Willows R."/>
            <person name="Wilson N."/>
            <person name="Zimmer S.L."/>
            <person name="Allmer J."/>
            <person name="Balk J."/>
            <person name="Bisova K."/>
            <person name="Chen C.J."/>
            <person name="Elias M."/>
            <person name="Gendler K."/>
            <person name="Hauser C."/>
            <person name="Lamb M.R."/>
            <person name="Ledford H."/>
            <person name="Long J.C."/>
            <person name="Minagawa J."/>
            <person name="Page M.D."/>
            <person name="Pan J."/>
            <person name="Pootakham W."/>
            <person name="Roje S."/>
            <person name="Rose A."/>
            <person name="Stahlberg E."/>
            <person name="Terauchi A.M."/>
            <person name="Yang P."/>
            <person name="Ball S."/>
            <person name="Bowler C."/>
            <person name="Dieckmann C.L."/>
            <person name="Gladyshev V.N."/>
            <person name="Green P."/>
            <person name="Jorgensen R."/>
            <person name="Mayfield S."/>
            <person name="Mueller-Roeber B."/>
            <person name="Rajamani S."/>
            <person name="Sayre R.T."/>
            <person name="Brokstein P."/>
            <person name="Dubchak I."/>
            <person name="Goodstein D."/>
            <person name="Hornick L."/>
            <person name="Huang Y.W."/>
            <person name="Jhaveri J."/>
            <person name="Luo Y."/>
            <person name="Martinez D."/>
            <person name="Ngau W.C."/>
            <person name="Otillar B."/>
            <person name="Poliakov A."/>
            <person name="Porter A."/>
            <person name="Szajkowski L."/>
            <person name="Werner G."/>
            <person name="Zhou K."/>
            <person name="Grigoriev I.V."/>
            <person name="Rokhsar D.S."/>
            <person name="Grossman A.R."/>
        </authorList>
    </citation>
    <scope>NUCLEOTIDE SEQUENCE [LARGE SCALE GENOMIC DNA]</scope>
    <source>
        <strain evidence="5">CC-503</strain>
    </source>
</reference>
<dbReference type="GO" id="GO:0005634">
    <property type="term" value="C:nucleus"/>
    <property type="evidence" value="ECO:0000318"/>
    <property type="project" value="GO_Central"/>
</dbReference>
<dbReference type="SUPFAM" id="SSF47954">
    <property type="entry name" value="Cyclin-like"/>
    <property type="match status" value="2"/>
</dbReference>
<accession>A0A2K3CXF4</accession>
<dbReference type="Gene3D" id="1.10.472.10">
    <property type="entry name" value="Cyclin-like"/>
    <property type="match status" value="2"/>
</dbReference>
<keyword evidence="5" id="KW-1185">Reference proteome</keyword>
<dbReference type="GO" id="GO:0008024">
    <property type="term" value="C:cyclin/CDK positive transcription elongation factor complex"/>
    <property type="evidence" value="ECO:0000318"/>
    <property type="project" value="GO_Central"/>
</dbReference>
<feature type="compositionally biased region" description="Gly residues" evidence="2">
    <location>
        <begin position="348"/>
        <end position="368"/>
    </location>
</feature>
<evidence type="ECO:0000259" key="3">
    <source>
        <dbReference type="SMART" id="SM00385"/>
    </source>
</evidence>